<gene>
    <name evidence="2" type="ORF">MRATA1EN1_LOCUS6480</name>
</gene>
<organism evidence="2 3">
    <name type="scientific">Rangifer tarandus platyrhynchus</name>
    <name type="common">Svalbard reindeer</name>
    <dbReference type="NCBI Taxonomy" id="3082113"/>
    <lineage>
        <taxon>Eukaryota</taxon>
        <taxon>Metazoa</taxon>
        <taxon>Chordata</taxon>
        <taxon>Craniata</taxon>
        <taxon>Vertebrata</taxon>
        <taxon>Euteleostomi</taxon>
        <taxon>Mammalia</taxon>
        <taxon>Eutheria</taxon>
        <taxon>Laurasiatheria</taxon>
        <taxon>Artiodactyla</taxon>
        <taxon>Ruminantia</taxon>
        <taxon>Pecora</taxon>
        <taxon>Cervidae</taxon>
        <taxon>Odocoileinae</taxon>
        <taxon>Rangifer</taxon>
    </lineage>
</organism>
<protein>
    <submittedName>
        <fullName evidence="2">Uncharacterized protein</fullName>
    </submittedName>
</protein>
<accession>A0ABN8YAQ1</accession>
<evidence type="ECO:0000313" key="2">
    <source>
        <dbReference type="EMBL" id="CAI9157518.1"/>
    </source>
</evidence>
<evidence type="ECO:0000256" key="1">
    <source>
        <dbReference type="SAM" id="MobiDB-lite"/>
    </source>
</evidence>
<feature type="region of interest" description="Disordered" evidence="1">
    <location>
        <begin position="48"/>
        <end position="73"/>
    </location>
</feature>
<dbReference type="EMBL" id="OX459952">
    <property type="protein sequence ID" value="CAI9157518.1"/>
    <property type="molecule type" value="Genomic_DNA"/>
</dbReference>
<keyword evidence="3" id="KW-1185">Reference proteome</keyword>
<evidence type="ECO:0000313" key="3">
    <source>
        <dbReference type="Proteomes" id="UP001176941"/>
    </source>
</evidence>
<proteinExistence type="predicted"/>
<dbReference type="Proteomes" id="UP001176941">
    <property type="component" value="Chromosome 16"/>
</dbReference>
<reference evidence="2" key="1">
    <citation type="submission" date="2023-04" db="EMBL/GenBank/DDBJ databases">
        <authorList>
            <consortium name="ELIXIR-Norway"/>
        </authorList>
    </citation>
    <scope>NUCLEOTIDE SEQUENCE [LARGE SCALE GENOMIC DNA]</scope>
</reference>
<sequence length="172" mass="18410">MAVHHPGDEAPPMRQGLEVQGSPARSVVPQVAASSFWITKHGEVARYGCPSPRRRSPAHEAGSRGARQSGKKCGAPGCCQFFLDHRARYVFSCPKTCHEFQASCRCCLSGCPCGGTVPLAEKPGGSEFPVCWRTLRSLAPSESGTACPVKVGSEPARARIDDDTLSCIPWKI</sequence>
<name>A0ABN8YAQ1_RANTA</name>
<feature type="region of interest" description="Disordered" evidence="1">
    <location>
        <begin position="1"/>
        <end position="24"/>
    </location>
</feature>